<evidence type="ECO:0000259" key="7">
    <source>
        <dbReference type="PROSITE" id="PS50157"/>
    </source>
</evidence>
<dbReference type="PANTHER" id="PTHR19818:SF139">
    <property type="entry name" value="PAIR-RULE PROTEIN ODD-PAIRED"/>
    <property type="match status" value="1"/>
</dbReference>
<dbReference type="EMBL" id="JAZHXJ010000013">
    <property type="protein sequence ID" value="KAL1882732.1"/>
    <property type="molecule type" value="Genomic_DNA"/>
</dbReference>
<dbReference type="PROSITE" id="PS00028">
    <property type="entry name" value="ZINC_FINGER_C2H2_1"/>
    <property type="match status" value="4"/>
</dbReference>
<keyword evidence="2" id="KW-0677">Repeat</keyword>
<evidence type="ECO:0000313" key="9">
    <source>
        <dbReference type="Proteomes" id="UP001586593"/>
    </source>
</evidence>
<dbReference type="Pfam" id="PF00096">
    <property type="entry name" value="zf-C2H2"/>
    <property type="match status" value="4"/>
</dbReference>
<feature type="domain" description="C2H2-type" evidence="7">
    <location>
        <begin position="575"/>
        <end position="597"/>
    </location>
</feature>
<evidence type="ECO:0000256" key="2">
    <source>
        <dbReference type="ARBA" id="ARBA00022737"/>
    </source>
</evidence>
<keyword evidence="9" id="KW-1185">Reference proteome</keyword>
<evidence type="ECO:0000256" key="5">
    <source>
        <dbReference type="PROSITE-ProRule" id="PRU00042"/>
    </source>
</evidence>
<sequence>MGDYQTMNSLSHDGITKLLDSENFGLAYSLGDTSLPAGDSCFSAPGASKPLGGSAHEDSCVDGCSLGVHYNASQSLITRGVSASFHQRVRHSVSDLEFTYLHPQSLDLGLGSQRATFKDTMDSSASAQLQDNGEWGFVFDNPLTMVDDDGPSGRDEDSLSLAPSTTTCDSACRLDNRCTGIACANTEDACTDRNCPDTTGRVPSEVAKAAAALTSIGGGPPAQQQDPFQIPSSVGMLPMGLPTPHSEFGHNHPPLFLPDRLKGITSHLLWAHSDPSSSSCTRPCPIDDPHVFGHCQFPYSLMPEYSHMPDAMSLYSYDLVHPSFRPGVGLEECGAEIMSPDEFIQHFNTQHRHELESAMLLDFTNDQRLPSTAPSVGSSGNFFDTSLVSPTSSLKELSPLTPLSTPHETGEGDAACTRHQRSSSNTSLSDKHIGAGSENRCLWCDEVGSEVCGLCFSTPSELFSHVNSAHIKHLTKGPKGFRCGWENCRREDDGKDGFPQRSKIERHMQTHIEHKPHSCEHCGKKFSAKQALKQHLLIHTNEKPLACDWPGCGKTFRQQSALTMHKRVHTGEKPLSCDICGRTFSESSNLSKHKRTHEIKGRFTCTHPGCNRDFHRQDQLRRHMKLHAEKSGAELSDDSRADETADEFPDPIQSRAVPFEAAEGARSRKTLSHTPPPGERDERPSRKKRSC</sequence>
<keyword evidence="3 5" id="KW-0863">Zinc-finger</keyword>
<keyword evidence="4" id="KW-0862">Zinc</keyword>
<protein>
    <recommendedName>
        <fullName evidence="7">C2H2-type domain-containing protein</fullName>
    </recommendedName>
</protein>
<proteinExistence type="predicted"/>
<dbReference type="Proteomes" id="UP001586593">
    <property type="component" value="Unassembled WGS sequence"/>
</dbReference>
<comment type="caution">
    <text evidence="8">The sequence shown here is derived from an EMBL/GenBank/DDBJ whole genome shotgun (WGS) entry which is preliminary data.</text>
</comment>
<dbReference type="InterPro" id="IPR036236">
    <property type="entry name" value="Znf_C2H2_sf"/>
</dbReference>
<dbReference type="InterPro" id="IPR013087">
    <property type="entry name" value="Znf_C2H2_type"/>
</dbReference>
<feature type="region of interest" description="Disordered" evidence="6">
    <location>
        <begin position="393"/>
        <end position="433"/>
    </location>
</feature>
<evidence type="ECO:0000256" key="1">
    <source>
        <dbReference type="ARBA" id="ARBA00022723"/>
    </source>
</evidence>
<feature type="region of interest" description="Disordered" evidence="6">
    <location>
        <begin position="629"/>
        <end position="691"/>
    </location>
</feature>
<evidence type="ECO:0000256" key="4">
    <source>
        <dbReference type="ARBA" id="ARBA00022833"/>
    </source>
</evidence>
<gene>
    <name evidence="8" type="ORF">VTK73DRAFT_1252</name>
</gene>
<dbReference type="SUPFAM" id="SSF57667">
    <property type="entry name" value="beta-beta-alpha zinc fingers"/>
    <property type="match status" value="3"/>
</dbReference>
<dbReference type="PROSITE" id="PS50157">
    <property type="entry name" value="ZINC_FINGER_C2H2_2"/>
    <property type="match status" value="4"/>
</dbReference>
<feature type="domain" description="C2H2-type" evidence="7">
    <location>
        <begin position="603"/>
        <end position="632"/>
    </location>
</feature>
<feature type="domain" description="C2H2-type" evidence="7">
    <location>
        <begin position="517"/>
        <end position="544"/>
    </location>
</feature>
<name>A0ABR3Y4L2_9PEZI</name>
<feature type="compositionally biased region" description="Basic and acidic residues" evidence="6">
    <location>
        <begin position="629"/>
        <end position="643"/>
    </location>
</feature>
<keyword evidence="1" id="KW-0479">Metal-binding</keyword>
<feature type="compositionally biased region" description="Polar residues" evidence="6">
    <location>
        <begin position="393"/>
        <end position="407"/>
    </location>
</feature>
<accession>A0ABR3Y4L2</accession>
<evidence type="ECO:0000313" key="8">
    <source>
        <dbReference type="EMBL" id="KAL1882732.1"/>
    </source>
</evidence>
<evidence type="ECO:0000256" key="3">
    <source>
        <dbReference type="ARBA" id="ARBA00022771"/>
    </source>
</evidence>
<feature type="domain" description="C2H2-type" evidence="7">
    <location>
        <begin position="545"/>
        <end position="574"/>
    </location>
</feature>
<reference evidence="8 9" key="1">
    <citation type="journal article" date="2024" name="Commun. Biol.">
        <title>Comparative genomic analysis of thermophilic fungi reveals convergent evolutionary adaptations and gene losses.</title>
        <authorList>
            <person name="Steindorff A.S."/>
            <person name="Aguilar-Pontes M.V."/>
            <person name="Robinson A.J."/>
            <person name="Andreopoulos B."/>
            <person name="LaButti K."/>
            <person name="Kuo A."/>
            <person name="Mondo S."/>
            <person name="Riley R."/>
            <person name="Otillar R."/>
            <person name="Haridas S."/>
            <person name="Lipzen A."/>
            <person name="Grimwood J."/>
            <person name="Schmutz J."/>
            <person name="Clum A."/>
            <person name="Reid I.D."/>
            <person name="Moisan M.C."/>
            <person name="Butler G."/>
            <person name="Nguyen T.T.M."/>
            <person name="Dewar K."/>
            <person name="Conant G."/>
            <person name="Drula E."/>
            <person name="Henrissat B."/>
            <person name="Hansel C."/>
            <person name="Singer S."/>
            <person name="Hutchinson M.I."/>
            <person name="de Vries R.P."/>
            <person name="Natvig D.O."/>
            <person name="Powell A.J."/>
            <person name="Tsang A."/>
            <person name="Grigoriev I.V."/>
        </authorList>
    </citation>
    <scope>NUCLEOTIDE SEQUENCE [LARGE SCALE GENOMIC DNA]</scope>
    <source>
        <strain evidence="8 9">ATCC 24622</strain>
    </source>
</reference>
<dbReference type="SMART" id="SM00355">
    <property type="entry name" value="ZnF_C2H2"/>
    <property type="match status" value="6"/>
</dbReference>
<organism evidence="8 9">
    <name type="scientific">Phialemonium thermophilum</name>
    <dbReference type="NCBI Taxonomy" id="223376"/>
    <lineage>
        <taxon>Eukaryota</taxon>
        <taxon>Fungi</taxon>
        <taxon>Dikarya</taxon>
        <taxon>Ascomycota</taxon>
        <taxon>Pezizomycotina</taxon>
        <taxon>Sordariomycetes</taxon>
        <taxon>Sordariomycetidae</taxon>
        <taxon>Cephalothecales</taxon>
        <taxon>Cephalothecaceae</taxon>
        <taxon>Phialemonium</taxon>
    </lineage>
</organism>
<dbReference type="PANTHER" id="PTHR19818">
    <property type="entry name" value="ZINC FINGER PROTEIN ZIC AND GLI"/>
    <property type="match status" value="1"/>
</dbReference>
<evidence type="ECO:0000256" key="6">
    <source>
        <dbReference type="SAM" id="MobiDB-lite"/>
    </source>
</evidence>
<dbReference type="Gene3D" id="3.30.160.60">
    <property type="entry name" value="Classic Zinc Finger"/>
    <property type="match status" value="5"/>
</dbReference>
<dbReference type="InterPro" id="IPR050329">
    <property type="entry name" value="GLI_C2H2-zinc-finger"/>
</dbReference>